<dbReference type="GO" id="GO:0030332">
    <property type="term" value="F:cyclin binding"/>
    <property type="evidence" value="ECO:0007669"/>
    <property type="project" value="TreeGrafter"/>
</dbReference>
<dbReference type="PANTHER" id="PTHR31531">
    <property type="entry name" value="E3 UBIQUITIN-PROTEIN LIGASE E3D FAMILY MEMBER"/>
    <property type="match status" value="1"/>
</dbReference>
<dbReference type="SUPFAM" id="SSF52047">
    <property type="entry name" value="RNI-like"/>
    <property type="match status" value="1"/>
</dbReference>
<dbReference type="GO" id="GO:0061630">
    <property type="term" value="F:ubiquitin protein ligase activity"/>
    <property type="evidence" value="ECO:0007669"/>
    <property type="project" value="TreeGrafter"/>
</dbReference>
<dbReference type="GO" id="GO:0000209">
    <property type="term" value="P:protein polyubiquitination"/>
    <property type="evidence" value="ECO:0007669"/>
    <property type="project" value="TreeGrafter"/>
</dbReference>
<sequence length="580" mass="67040">MIPFYAEELGNINILRATIITDCNLAESLEVKDNVLSFNSTVIANLSTVGLTISTQNLFISPVTGKSAWEIKVALPKQDQQSRSHQTEVKEWWSTSIMNKESQKHVCKICQSPLFETNTEYKYKDLPSEHWYELVESWICHEEKPEEHKTRMKPILARPKLILVGSTYFLIHPSDVIQNTIEMDSVVSKRLNWDRGTITKWTAISCKSCQHAIGEGQYCMEDFFVSDLINTAKIHATHKFIIQGRQSEHNFAFIWLFNWDTSIIYNDVDTSLKRKRVIKVMYLDCLSKDNAAKDLEEMWSNDKSTDLLIYPDFYCKELIVDLRKDLRSVALINSQWRFMCYRILYKYPRILSSEQLCQFTRLSPYAQSFIQVLDLTIVYHYVNDKLFQCHLQHLISLKKLVLNQCVQLSSSTIHSLIQNNLFSLRSLSLADCKLSKNTLALIGEACQHKLTSLDLSNTMIQPCSSIDSSHDLQDLLSLSYTPQLLHLDLSYCTWVSNLTVKNIARGLPKLQHIILQWCSQIKADAILEMVQHLMHLNTMDIRNVDAIRTAEQVENLMSEGNALKKVIFTYKRSPMIRYPS</sequence>
<evidence type="ECO:0000313" key="2">
    <source>
        <dbReference type="Proteomes" id="UP000716291"/>
    </source>
</evidence>
<reference evidence="1" key="1">
    <citation type="journal article" date="2020" name="Microb. Genom.">
        <title>Genetic diversity of clinical and environmental Mucorales isolates obtained from an investigation of mucormycosis cases among solid organ transplant recipients.</title>
        <authorList>
            <person name="Nguyen M.H."/>
            <person name="Kaul D."/>
            <person name="Muto C."/>
            <person name="Cheng S.J."/>
            <person name="Richter R.A."/>
            <person name="Bruno V.M."/>
            <person name="Liu G."/>
            <person name="Beyhan S."/>
            <person name="Sundermann A.J."/>
            <person name="Mounaud S."/>
            <person name="Pasculle A.W."/>
            <person name="Nierman W.C."/>
            <person name="Driscoll E."/>
            <person name="Cumbie R."/>
            <person name="Clancy C.J."/>
            <person name="Dupont C.L."/>
        </authorList>
    </citation>
    <scope>NUCLEOTIDE SEQUENCE</scope>
    <source>
        <strain evidence="1">GL11</strain>
    </source>
</reference>
<name>A0A9P7BXK9_RHIOR</name>
<dbReference type="InterPro" id="IPR032675">
    <property type="entry name" value="LRR_dom_sf"/>
</dbReference>
<dbReference type="EMBL" id="JAANQT010000006">
    <property type="protein sequence ID" value="KAG1316120.1"/>
    <property type="molecule type" value="Genomic_DNA"/>
</dbReference>
<dbReference type="GO" id="GO:0005634">
    <property type="term" value="C:nucleus"/>
    <property type="evidence" value="ECO:0007669"/>
    <property type="project" value="TreeGrafter"/>
</dbReference>
<dbReference type="InterPro" id="IPR006553">
    <property type="entry name" value="Leu-rich_rpt_Cys-con_subtyp"/>
</dbReference>
<gene>
    <name evidence="1" type="ORF">G6F64_000088</name>
</gene>
<accession>A0A9P7BXK9</accession>
<evidence type="ECO:0008006" key="3">
    <source>
        <dbReference type="Google" id="ProtNLM"/>
    </source>
</evidence>
<dbReference type="Proteomes" id="UP000716291">
    <property type="component" value="Unassembled WGS sequence"/>
</dbReference>
<dbReference type="InterPro" id="IPR019193">
    <property type="entry name" value="UBQ-conj_enz_E2-bd_prot"/>
</dbReference>
<dbReference type="GO" id="GO:0031624">
    <property type="term" value="F:ubiquitin conjugating enzyme binding"/>
    <property type="evidence" value="ECO:0007669"/>
    <property type="project" value="TreeGrafter"/>
</dbReference>
<dbReference type="GO" id="GO:0006513">
    <property type="term" value="P:protein monoubiquitination"/>
    <property type="evidence" value="ECO:0007669"/>
    <property type="project" value="TreeGrafter"/>
</dbReference>
<dbReference type="GO" id="GO:0043161">
    <property type="term" value="P:proteasome-mediated ubiquitin-dependent protein catabolic process"/>
    <property type="evidence" value="ECO:0007669"/>
    <property type="project" value="TreeGrafter"/>
</dbReference>
<dbReference type="GO" id="GO:0000151">
    <property type="term" value="C:ubiquitin ligase complex"/>
    <property type="evidence" value="ECO:0007669"/>
    <property type="project" value="TreeGrafter"/>
</dbReference>
<evidence type="ECO:0000313" key="1">
    <source>
        <dbReference type="EMBL" id="KAG1316120.1"/>
    </source>
</evidence>
<proteinExistence type="predicted"/>
<organism evidence="1 2">
    <name type="scientific">Rhizopus oryzae</name>
    <name type="common">Mucormycosis agent</name>
    <name type="synonym">Rhizopus arrhizus var. delemar</name>
    <dbReference type="NCBI Taxonomy" id="64495"/>
    <lineage>
        <taxon>Eukaryota</taxon>
        <taxon>Fungi</taxon>
        <taxon>Fungi incertae sedis</taxon>
        <taxon>Mucoromycota</taxon>
        <taxon>Mucoromycotina</taxon>
        <taxon>Mucoromycetes</taxon>
        <taxon>Mucorales</taxon>
        <taxon>Mucorineae</taxon>
        <taxon>Rhizopodaceae</taxon>
        <taxon>Rhizopus</taxon>
    </lineage>
</organism>
<dbReference type="GO" id="GO:0051865">
    <property type="term" value="P:protein autoubiquitination"/>
    <property type="evidence" value="ECO:0007669"/>
    <property type="project" value="TreeGrafter"/>
</dbReference>
<dbReference type="Gene3D" id="3.80.10.10">
    <property type="entry name" value="Ribonuclease Inhibitor"/>
    <property type="match status" value="1"/>
</dbReference>
<dbReference type="PANTHER" id="PTHR31531:SF2">
    <property type="entry name" value="E3 UBIQUITIN-PROTEIN LIGASE E3D"/>
    <property type="match status" value="1"/>
</dbReference>
<dbReference type="AlphaFoldDB" id="A0A9P7BXK9"/>
<protein>
    <recommendedName>
        <fullName evidence="3">Ubiquitin-conjugating enzyme E2C-binding protein</fullName>
    </recommendedName>
</protein>
<keyword evidence="2" id="KW-1185">Reference proteome</keyword>
<dbReference type="SMART" id="SM00367">
    <property type="entry name" value="LRR_CC"/>
    <property type="match status" value="4"/>
</dbReference>
<comment type="caution">
    <text evidence="1">The sequence shown here is derived from an EMBL/GenBank/DDBJ whole genome shotgun (WGS) entry which is preliminary data.</text>
</comment>
<dbReference type="GO" id="GO:0005829">
    <property type="term" value="C:cytosol"/>
    <property type="evidence" value="ECO:0007669"/>
    <property type="project" value="TreeGrafter"/>
</dbReference>
<dbReference type="Pfam" id="PF09814">
    <property type="entry name" value="HECT_2"/>
    <property type="match status" value="2"/>
</dbReference>